<dbReference type="Proteomes" id="UP000320461">
    <property type="component" value="Unassembled WGS sequence"/>
</dbReference>
<dbReference type="AlphaFoldDB" id="A0A4Y3KK98"/>
<sequence length="62" mass="6702">MSNEGRLYGVPPEQAPYRGVDDDSDSLYEGYTPTAAVDERRVTRPPTGPAATSTSRTDAERA</sequence>
<feature type="region of interest" description="Disordered" evidence="1">
    <location>
        <begin position="1"/>
        <end position="62"/>
    </location>
</feature>
<accession>A0A4Y3KK98</accession>
<evidence type="ECO:0000256" key="1">
    <source>
        <dbReference type="SAM" id="MobiDB-lite"/>
    </source>
</evidence>
<name>A0A4Y3KK98_9CELL</name>
<gene>
    <name evidence="2" type="ORF">CGE01nite_20920</name>
</gene>
<dbReference type="EMBL" id="BJLQ01000021">
    <property type="protein sequence ID" value="GEA84841.1"/>
    <property type="molecule type" value="Genomic_DNA"/>
</dbReference>
<organism evidence="2 3">
    <name type="scientific">Cellulomonas gelida</name>
    <dbReference type="NCBI Taxonomy" id="1712"/>
    <lineage>
        <taxon>Bacteria</taxon>
        <taxon>Bacillati</taxon>
        <taxon>Actinomycetota</taxon>
        <taxon>Actinomycetes</taxon>
        <taxon>Micrococcales</taxon>
        <taxon>Cellulomonadaceae</taxon>
        <taxon>Cellulomonas</taxon>
    </lineage>
</organism>
<evidence type="ECO:0000313" key="3">
    <source>
        <dbReference type="Proteomes" id="UP000320461"/>
    </source>
</evidence>
<reference evidence="2 3" key="1">
    <citation type="submission" date="2019-06" db="EMBL/GenBank/DDBJ databases">
        <title>Whole genome shotgun sequence of Cellulomonas gelida NBRC 3748.</title>
        <authorList>
            <person name="Hosoyama A."/>
            <person name="Uohara A."/>
            <person name="Ohji S."/>
            <person name="Ichikawa N."/>
        </authorList>
    </citation>
    <scope>NUCLEOTIDE SEQUENCE [LARGE SCALE GENOMIC DNA]</scope>
    <source>
        <strain evidence="2 3">NBRC 3748</strain>
    </source>
</reference>
<evidence type="ECO:0000313" key="2">
    <source>
        <dbReference type="EMBL" id="GEA84841.1"/>
    </source>
</evidence>
<proteinExistence type="predicted"/>
<comment type="caution">
    <text evidence="2">The sequence shown here is derived from an EMBL/GenBank/DDBJ whole genome shotgun (WGS) entry which is preliminary data.</text>
</comment>
<protein>
    <submittedName>
        <fullName evidence="2">Uncharacterized protein</fullName>
    </submittedName>
</protein>
<keyword evidence="3" id="KW-1185">Reference proteome</keyword>